<keyword evidence="2" id="KW-0808">Transferase</keyword>
<proteinExistence type="predicted"/>
<protein>
    <submittedName>
        <fullName evidence="2">Class I SAM-dependent methyltransferase</fullName>
    </submittedName>
</protein>
<gene>
    <name evidence="2" type="ORF">E1269_07370</name>
</gene>
<dbReference type="EMBL" id="SMKZ01000007">
    <property type="protein sequence ID" value="TDE12644.1"/>
    <property type="molecule type" value="Genomic_DNA"/>
</dbReference>
<dbReference type="OrthoDB" id="189743at2"/>
<dbReference type="GO" id="GO:0008757">
    <property type="term" value="F:S-adenosylmethionine-dependent methyltransferase activity"/>
    <property type="evidence" value="ECO:0007669"/>
    <property type="project" value="InterPro"/>
</dbReference>
<dbReference type="SUPFAM" id="SSF53335">
    <property type="entry name" value="S-adenosyl-L-methionine-dependent methyltransferases"/>
    <property type="match status" value="1"/>
</dbReference>
<comment type="caution">
    <text evidence="2">The sequence shown here is derived from an EMBL/GenBank/DDBJ whole genome shotgun (WGS) entry which is preliminary data.</text>
</comment>
<keyword evidence="2" id="KW-0489">Methyltransferase</keyword>
<name>A0A4R5DKW8_9ACTN</name>
<dbReference type="InterPro" id="IPR013216">
    <property type="entry name" value="Methyltransf_11"/>
</dbReference>
<dbReference type="Gene3D" id="3.40.50.150">
    <property type="entry name" value="Vaccinia Virus protein VP39"/>
    <property type="match status" value="1"/>
</dbReference>
<dbReference type="RefSeq" id="WP_131892911.1">
    <property type="nucleotide sequence ID" value="NZ_SMKZ01000007.1"/>
</dbReference>
<evidence type="ECO:0000259" key="1">
    <source>
        <dbReference type="Pfam" id="PF08241"/>
    </source>
</evidence>
<organism evidence="2 3">
    <name type="scientific">Jiangella asiatica</name>
    <dbReference type="NCBI Taxonomy" id="2530372"/>
    <lineage>
        <taxon>Bacteria</taxon>
        <taxon>Bacillati</taxon>
        <taxon>Actinomycetota</taxon>
        <taxon>Actinomycetes</taxon>
        <taxon>Jiangellales</taxon>
        <taxon>Jiangellaceae</taxon>
        <taxon>Jiangella</taxon>
    </lineage>
</organism>
<evidence type="ECO:0000313" key="3">
    <source>
        <dbReference type="Proteomes" id="UP000294739"/>
    </source>
</evidence>
<dbReference type="AlphaFoldDB" id="A0A4R5DKW8"/>
<feature type="domain" description="Methyltransferase type 11" evidence="1">
    <location>
        <begin position="49"/>
        <end position="138"/>
    </location>
</feature>
<dbReference type="InParanoid" id="A0A4R5DKW8"/>
<evidence type="ECO:0000313" key="2">
    <source>
        <dbReference type="EMBL" id="TDE12644.1"/>
    </source>
</evidence>
<dbReference type="GO" id="GO:0032259">
    <property type="term" value="P:methylation"/>
    <property type="evidence" value="ECO:0007669"/>
    <property type="project" value="UniProtKB-KW"/>
</dbReference>
<accession>A0A4R5DKW8</accession>
<dbReference type="Pfam" id="PF08241">
    <property type="entry name" value="Methyltransf_11"/>
    <property type="match status" value="1"/>
</dbReference>
<dbReference type="CDD" id="cd02440">
    <property type="entry name" value="AdoMet_MTases"/>
    <property type="match status" value="1"/>
</dbReference>
<dbReference type="InterPro" id="IPR029063">
    <property type="entry name" value="SAM-dependent_MTases_sf"/>
</dbReference>
<dbReference type="Proteomes" id="UP000294739">
    <property type="component" value="Unassembled WGS sequence"/>
</dbReference>
<reference evidence="2 3" key="1">
    <citation type="submission" date="2019-03" db="EMBL/GenBank/DDBJ databases">
        <title>Draft genome sequences of novel Actinobacteria.</title>
        <authorList>
            <person name="Sahin N."/>
            <person name="Ay H."/>
            <person name="Saygin H."/>
        </authorList>
    </citation>
    <scope>NUCLEOTIDE SEQUENCE [LARGE SCALE GENOMIC DNA]</scope>
    <source>
        <strain evidence="2 3">5K138</strain>
    </source>
</reference>
<sequence>MNDPPVNNDRGRARYDGIAAWYDGIAQGSMVESEQALTDLLGPGTGLCLDLGCGTGLYFDTIRRTGRTPIGVDVSSDQLGLARQRSAFVVQGDASRLPFANDTFQTAAAIWISTDVDDFGAVGREVARTLQPGGLFVLFGVHPCFNGPCVESREDGARVVHPTYRVSARHHIARWWGRGGIRERVGGMWHIPLGELLNAIIDAGLRIAYVAEPREDPIPAVLALRAYKDTTCHQGSGPRQR</sequence>
<keyword evidence="3" id="KW-1185">Reference proteome</keyword>